<dbReference type="Gene3D" id="3.30.60.60">
    <property type="entry name" value="N-acetyl transferase-like"/>
    <property type="match status" value="1"/>
</dbReference>
<dbReference type="GO" id="GO:0004402">
    <property type="term" value="F:histone acetyltransferase activity"/>
    <property type="evidence" value="ECO:0007669"/>
    <property type="project" value="InterPro"/>
</dbReference>
<dbReference type="GO" id="GO:0003682">
    <property type="term" value="F:chromatin binding"/>
    <property type="evidence" value="ECO:0007669"/>
    <property type="project" value="TreeGrafter"/>
</dbReference>
<evidence type="ECO:0000256" key="5">
    <source>
        <dbReference type="ARBA" id="ARBA00022723"/>
    </source>
</evidence>
<dbReference type="SUPFAM" id="SSF55729">
    <property type="entry name" value="Acyl-CoA N-acyltransferases (Nat)"/>
    <property type="match status" value="1"/>
</dbReference>
<dbReference type="VEuPathDB" id="ToxoDB:CSUI_008535"/>
<keyword evidence="10 11" id="KW-0539">Nucleus</keyword>
<keyword evidence="6" id="KW-0863">Zinc-finger</keyword>
<evidence type="ECO:0000313" key="13">
    <source>
        <dbReference type="EMBL" id="PHJ17642.1"/>
    </source>
</evidence>
<evidence type="ECO:0000256" key="6">
    <source>
        <dbReference type="ARBA" id="ARBA00022771"/>
    </source>
</evidence>
<comment type="subcellular location">
    <subcellularLocation>
        <location evidence="1 11">Nucleus</location>
    </subcellularLocation>
</comment>
<evidence type="ECO:0000259" key="12">
    <source>
        <dbReference type="PROSITE" id="PS51726"/>
    </source>
</evidence>
<organism evidence="13 14">
    <name type="scientific">Cystoisospora suis</name>
    <dbReference type="NCBI Taxonomy" id="483139"/>
    <lineage>
        <taxon>Eukaryota</taxon>
        <taxon>Sar</taxon>
        <taxon>Alveolata</taxon>
        <taxon>Apicomplexa</taxon>
        <taxon>Conoidasida</taxon>
        <taxon>Coccidia</taxon>
        <taxon>Eucoccidiorida</taxon>
        <taxon>Eimeriorina</taxon>
        <taxon>Sarcocystidae</taxon>
        <taxon>Cystoisospora</taxon>
    </lineage>
</organism>
<keyword evidence="4 13" id="KW-0808">Transferase</keyword>
<dbReference type="AlphaFoldDB" id="A0A2C6KMD3"/>
<dbReference type="GO" id="GO:0008270">
    <property type="term" value="F:zinc ion binding"/>
    <property type="evidence" value="ECO:0007669"/>
    <property type="project" value="UniProtKB-KW"/>
</dbReference>
<evidence type="ECO:0000256" key="8">
    <source>
        <dbReference type="ARBA" id="ARBA00022853"/>
    </source>
</evidence>
<evidence type="ECO:0000256" key="9">
    <source>
        <dbReference type="ARBA" id="ARBA00022990"/>
    </source>
</evidence>
<evidence type="ECO:0000256" key="3">
    <source>
        <dbReference type="ARBA" id="ARBA00013184"/>
    </source>
</evidence>
<reference evidence="13 14" key="1">
    <citation type="journal article" date="2017" name="Int. J. Parasitol.">
        <title>The genome of the protozoan parasite Cystoisospora suis and a reverse vaccinology approach to identify vaccine candidates.</title>
        <authorList>
            <person name="Palmieri N."/>
            <person name="Shrestha A."/>
            <person name="Ruttkowski B."/>
            <person name="Beck T."/>
            <person name="Vogl C."/>
            <person name="Tomley F."/>
            <person name="Blake D.P."/>
            <person name="Joachim A."/>
        </authorList>
    </citation>
    <scope>NUCLEOTIDE SEQUENCE [LARGE SCALE GENOMIC DNA]</scope>
    <source>
        <strain evidence="13 14">Wien I</strain>
    </source>
</reference>
<evidence type="ECO:0000313" key="14">
    <source>
        <dbReference type="Proteomes" id="UP000221165"/>
    </source>
</evidence>
<dbReference type="GeneID" id="94431875"/>
<evidence type="ECO:0000256" key="4">
    <source>
        <dbReference type="ARBA" id="ARBA00022679"/>
    </source>
</evidence>
<evidence type="ECO:0000256" key="1">
    <source>
        <dbReference type="ARBA" id="ARBA00004123"/>
    </source>
</evidence>
<comment type="similarity">
    <text evidence="2 11">Belongs to the MYST (SAS/MOZ) family.</text>
</comment>
<dbReference type="EMBL" id="MIGC01004800">
    <property type="protein sequence ID" value="PHJ17642.1"/>
    <property type="molecule type" value="Genomic_DNA"/>
</dbReference>
<dbReference type="GO" id="GO:0005634">
    <property type="term" value="C:nucleus"/>
    <property type="evidence" value="ECO:0007669"/>
    <property type="project" value="UniProtKB-SubCell"/>
</dbReference>
<dbReference type="PANTHER" id="PTHR10615">
    <property type="entry name" value="HISTONE ACETYLTRANSFERASE"/>
    <property type="match status" value="1"/>
</dbReference>
<evidence type="ECO:0000256" key="2">
    <source>
        <dbReference type="ARBA" id="ARBA00010107"/>
    </source>
</evidence>
<keyword evidence="8" id="KW-0156">Chromatin regulator</keyword>
<dbReference type="Pfam" id="PF17772">
    <property type="entry name" value="zf-MYST"/>
    <property type="match status" value="1"/>
</dbReference>
<dbReference type="RefSeq" id="XP_067919360.1">
    <property type="nucleotide sequence ID" value="XM_068068664.1"/>
</dbReference>
<dbReference type="GO" id="GO:0000785">
    <property type="term" value="C:chromatin"/>
    <property type="evidence" value="ECO:0007669"/>
    <property type="project" value="TreeGrafter"/>
</dbReference>
<gene>
    <name evidence="13" type="ORF">CSUI_008535</name>
</gene>
<dbReference type="InterPro" id="IPR050603">
    <property type="entry name" value="MYST_HAT"/>
</dbReference>
<name>A0A2C6KMD3_9APIC</name>
<dbReference type="Proteomes" id="UP000221165">
    <property type="component" value="Unassembled WGS sequence"/>
</dbReference>
<keyword evidence="14" id="KW-1185">Reference proteome</keyword>
<keyword evidence="5" id="KW-0479">Metal-binding</keyword>
<keyword evidence="9" id="KW-0007">Acetylation</keyword>
<dbReference type="FunFam" id="3.30.60.60:FF:000001">
    <property type="entry name" value="Histone acetyltransferase"/>
    <property type="match status" value="1"/>
</dbReference>
<dbReference type="Gene3D" id="3.40.630.30">
    <property type="match status" value="1"/>
</dbReference>
<dbReference type="OrthoDB" id="787137at2759"/>
<comment type="caution">
    <text evidence="13">The sequence shown here is derived from an EMBL/GenBank/DDBJ whole genome shotgun (WGS) entry which is preliminary data.</text>
</comment>
<evidence type="ECO:0000256" key="11">
    <source>
        <dbReference type="RuleBase" id="RU361211"/>
    </source>
</evidence>
<evidence type="ECO:0000256" key="7">
    <source>
        <dbReference type="ARBA" id="ARBA00022833"/>
    </source>
</evidence>
<dbReference type="GO" id="GO:0006357">
    <property type="term" value="P:regulation of transcription by RNA polymerase II"/>
    <property type="evidence" value="ECO:0007669"/>
    <property type="project" value="TreeGrafter"/>
</dbReference>
<dbReference type="InterPro" id="IPR040706">
    <property type="entry name" value="Zf-MYST"/>
</dbReference>
<evidence type="ECO:0000256" key="10">
    <source>
        <dbReference type="ARBA" id="ARBA00023242"/>
    </source>
</evidence>
<feature type="domain" description="MYST-type HAT" evidence="12">
    <location>
        <begin position="19"/>
        <end position="226"/>
    </location>
</feature>
<dbReference type="InterPro" id="IPR002717">
    <property type="entry name" value="HAT_MYST-type"/>
</dbReference>
<proteinExistence type="inferred from homology"/>
<dbReference type="EC" id="2.3.1.48" evidence="3 11"/>
<dbReference type="Pfam" id="PF01853">
    <property type="entry name" value="MOZ_SAS"/>
    <property type="match status" value="1"/>
</dbReference>
<dbReference type="InterPro" id="IPR016181">
    <property type="entry name" value="Acyl_CoA_acyltransferase"/>
</dbReference>
<comment type="catalytic activity">
    <reaction evidence="11">
        <text>L-lysyl-[protein] + acetyl-CoA = N(6)-acetyl-L-lysyl-[protein] + CoA + H(+)</text>
        <dbReference type="Rhea" id="RHEA:45948"/>
        <dbReference type="Rhea" id="RHEA-COMP:9752"/>
        <dbReference type="Rhea" id="RHEA-COMP:10731"/>
        <dbReference type="ChEBI" id="CHEBI:15378"/>
        <dbReference type="ChEBI" id="CHEBI:29969"/>
        <dbReference type="ChEBI" id="CHEBI:57287"/>
        <dbReference type="ChEBI" id="CHEBI:57288"/>
        <dbReference type="ChEBI" id="CHEBI:61930"/>
        <dbReference type="EC" id="2.3.1.48"/>
    </reaction>
</comment>
<dbReference type="GO" id="GO:0003712">
    <property type="term" value="F:transcription coregulator activity"/>
    <property type="evidence" value="ECO:0007669"/>
    <property type="project" value="TreeGrafter"/>
</dbReference>
<dbReference type="PANTHER" id="PTHR10615:SF161">
    <property type="entry name" value="HISTONE ACETYLTRANSFERASE KAT7"/>
    <property type="match status" value="1"/>
</dbReference>
<dbReference type="PROSITE" id="PS51726">
    <property type="entry name" value="MYST_HAT"/>
    <property type="match status" value="1"/>
</dbReference>
<accession>A0A2C6KMD3</accession>
<sequence length="226" mass="26366">MEEHEGMDLATVKAHEEATKIKTIKEIQFGRFRLQTWYFSPYPEQVQNIETLYVCEFCLSFFRHATELRTHSSRCLLRHPPGDEIYRDGNLSVFEVDGSMARVYSENLCFLAKLFLDHKTLQYDVEPFLFYVLTEVDSTGCHLIGYFSKVRKEKETERDSSLLLTQSVSFSLSFHLLLFRQLSLGFKFSSFSFSSFTSSFATSGLLEERSGRTERREFYLQNPLSV</sequence>
<keyword evidence="7" id="KW-0862">Zinc</keyword>
<protein>
    <recommendedName>
        <fullName evidence="3 11">Histone acetyltransferase</fullName>
        <ecNumber evidence="3 11">2.3.1.48</ecNumber>
    </recommendedName>
</protein>